<sequence length="263" mass="29875">MNKFQEYIYKLQMQTIQKLAETHEQSQFQADVPLTILNMISNIQKSFVQINQDEIINSIIPKLMSPRLSSSFSVVGTCPVHCHKCGLVPLQHAEFNCGHVYCSPCLLMNAQFNSNSIACPGCYKQSDMIRWHSSTHKQVLQVTDIICPHCDLSFNSLSEFIQHEQMNGDYFKPISLVQMNEKMSMLSVQETPVIQQGSGSKSNQLKKDIIGQERGKSCCAFYCKLGFLIVVLSIGVTFGLCYIIEKNDVMWVQYAKLEKKILK</sequence>
<keyword evidence="3" id="KW-0862">Zinc</keyword>
<comment type="caution">
    <text evidence="7">The sequence shown here is derived from an EMBL/GenBank/DDBJ whole genome shotgun (WGS) entry which is preliminary data.</text>
</comment>
<dbReference type="Proteomes" id="UP001642409">
    <property type="component" value="Unassembled WGS sequence"/>
</dbReference>
<keyword evidence="5" id="KW-1133">Transmembrane helix</keyword>
<evidence type="ECO:0000313" key="7">
    <source>
        <dbReference type="EMBL" id="CAL6030760.1"/>
    </source>
</evidence>
<keyword evidence="8" id="KW-1185">Reference proteome</keyword>
<keyword evidence="5" id="KW-0812">Transmembrane</keyword>
<accession>A0ABP1J678</accession>
<evidence type="ECO:0000256" key="2">
    <source>
        <dbReference type="ARBA" id="ARBA00022771"/>
    </source>
</evidence>
<keyword evidence="1" id="KW-0479">Metal-binding</keyword>
<reference evidence="7 8" key="1">
    <citation type="submission" date="2024-07" db="EMBL/GenBank/DDBJ databases">
        <authorList>
            <person name="Akdeniz Z."/>
        </authorList>
    </citation>
    <scope>NUCLEOTIDE SEQUENCE [LARGE SCALE GENOMIC DNA]</scope>
</reference>
<dbReference type="InterPro" id="IPR001841">
    <property type="entry name" value="Znf_RING"/>
</dbReference>
<organism evidence="7 8">
    <name type="scientific">Hexamita inflata</name>
    <dbReference type="NCBI Taxonomy" id="28002"/>
    <lineage>
        <taxon>Eukaryota</taxon>
        <taxon>Metamonada</taxon>
        <taxon>Diplomonadida</taxon>
        <taxon>Hexamitidae</taxon>
        <taxon>Hexamitinae</taxon>
        <taxon>Hexamita</taxon>
    </lineage>
</organism>
<feature type="domain" description="RING-type" evidence="6">
    <location>
        <begin position="82"/>
        <end position="122"/>
    </location>
</feature>
<protein>
    <submittedName>
        <fullName evidence="7">RING-type</fullName>
    </submittedName>
</protein>
<keyword evidence="2 4" id="KW-0863">Zinc-finger</keyword>
<dbReference type="InterPro" id="IPR017907">
    <property type="entry name" value="Znf_RING_CS"/>
</dbReference>
<evidence type="ECO:0000256" key="1">
    <source>
        <dbReference type="ARBA" id="ARBA00022723"/>
    </source>
</evidence>
<evidence type="ECO:0000313" key="8">
    <source>
        <dbReference type="Proteomes" id="UP001642409"/>
    </source>
</evidence>
<dbReference type="PROSITE" id="PS50089">
    <property type="entry name" value="ZF_RING_2"/>
    <property type="match status" value="1"/>
</dbReference>
<keyword evidence="5" id="KW-0472">Membrane</keyword>
<proteinExistence type="predicted"/>
<gene>
    <name evidence="7" type="ORF">HINF_LOCUS33637</name>
</gene>
<dbReference type="PROSITE" id="PS00518">
    <property type="entry name" value="ZF_RING_1"/>
    <property type="match status" value="1"/>
</dbReference>
<evidence type="ECO:0000256" key="3">
    <source>
        <dbReference type="ARBA" id="ARBA00022833"/>
    </source>
</evidence>
<name>A0ABP1J678_9EUKA</name>
<feature type="transmembrane region" description="Helical" evidence="5">
    <location>
        <begin position="225"/>
        <end position="244"/>
    </location>
</feature>
<dbReference type="EMBL" id="CAXDID020000117">
    <property type="protein sequence ID" value="CAL6030760.1"/>
    <property type="molecule type" value="Genomic_DNA"/>
</dbReference>
<evidence type="ECO:0000256" key="4">
    <source>
        <dbReference type="PROSITE-ProRule" id="PRU00175"/>
    </source>
</evidence>
<evidence type="ECO:0000256" key="5">
    <source>
        <dbReference type="SAM" id="Phobius"/>
    </source>
</evidence>
<evidence type="ECO:0000259" key="6">
    <source>
        <dbReference type="PROSITE" id="PS50089"/>
    </source>
</evidence>